<dbReference type="GO" id="GO:0008410">
    <property type="term" value="F:CoA-transferase activity"/>
    <property type="evidence" value="ECO:0007669"/>
    <property type="project" value="TreeGrafter"/>
</dbReference>
<dbReference type="SUPFAM" id="SSF89796">
    <property type="entry name" value="CoA-transferase family III (CaiB/BaiF)"/>
    <property type="match status" value="1"/>
</dbReference>
<comment type="caution">
    <text evidence="2">The sequence shown here is derived from an EMBL/GenBank/DDBJ whole genome shotgun (WGS) entry which is preliminary data.</text>
</comment>
<keyword evidence="1" id="KW-0808">Transferase</keyword>
<dbReference type="RefSeq" id="WP_128108644.1">
    <property type="nucleotide sequence ID" value="NZ_ATDN01000014.1"/>
</dbReference>
<evidence type="ECO:0000256" key="1">
    <source>
        <dbReference type="ARBA" id="ARBA00022679"/>
    </source>
</evidence>
<gene>
    <name evidence="2" type="ORF">MELE44368_18550</name>
</gene>
<dbReference type="Pfam" id="PF02515">
    <property type="entry name" value="CoA_transf_3"/>
    <property type="match status" value="1"/>
</dbReference>
<dbReference type="Gene3D" id="3.40.50.10540">
    <property type="entry name" value="Crotonobetainyl-coa:carnitine coa-transferase, domain 1"/>
    <property type="match status" value="1"/>
</dbReference>
<dbReference type="AlphaFoldDB" id="A0A439DUC2"/>
<evidence type="ECO:0000313" key="3">
    <source>
        <dbReference type="Proteomes" id="UP000287177"/>
    </source>
</evidence>
<sequence length="385" mass="41596">MASGPLKGIRVVDLTAMVMGPYCTQIMADMGADVIKVEPPQGDNTRYISVGPVPGMSGVFVNVNRGKRSVVIDLQTDAGKAALRALVETADVFIHSMRAKAITKLGLDYPSVAAINPAIVYTNCYGYSRRGPERDRPAYDDTIQAECGIPAVQQQLTGEADYVGTIMADKVAGLTALYATTMALFHRERTGEGQEVEVAMFETMAAFMLVEHANGAMFDPPLGPAVYPRTVAPNRRPYRTRDGYIAALIYNDKHWDAFVNAVKPAWVNESHATLESRARDIDTVYGLLAETMKERTTAEWLELFGELEIPAAPLNSPDALFDNTHLNAVGLFETVDTPHGQVRFPGVPTWFSRTPGAVAGPAPELGADTAEVLEELGLAGADHAL</sequence>
<name>A0A439DUC2_9MYCO</name>
<protein>
    <submittedName>
        <fullName evidence="2">L-carnitine dehydratase/bile acid-inducible protein F</fullName>
    </submittedName>
</protein>
<organism evidence="2 3">
    <name type="scientific">Mycolicibacterium elephantis DSM 44368</name>
    <dbReference type="NCBI Taxonomy" id="1335622"/>
    <lineage>
        <taxon>Bacteria</taxon>
        <taxon>Bacillati</taxon>
        <taxon>Actinomycetota</taxon>
        <taxon>Actinomycetes</taxon>
        <taxon>Mycobacteriales</taxon>
        <taxon>Mycobacteriaceae</taxon>
        <taxon>Mycolicibacterium</taxon>
    </lineage>
</organism>
<accession>A0A439DUC2</accession>
<keyword evidence="3" id="KW-1185">Reference proteome</keyword>
<dbReference type="Proteomes" id="UP000287177">
    <property type="component" value="Unassembled WGS sequence"/>
</dbReference>
<evidence type="ECO:0000313" key="2">
    <source>
        <dbReference type="EMBL" id="RWA20199.1"/>
    </source>
</evidence>
<dbReference type="PANTHER" id="PTHR48207:SF4">
    <property type="entry name" value="BLL6097 PROTEIN"/>
    <property type="match status" value="1"/>
</dbReference>
<dbReference type="InterPro" id="IPR023606">
    <property type="entry name" value="CoA-Trfase_III_dom_1_sf"/>
</dbReference>
<dbReference type="Gene3D" id="3.30.1540.10">
    <property type="entry name" value="formyl-coa transferase, domain 3"/>
    <property type="match status" value="1"/>
</dbReference>
<dbReference type="EMBL" id="ATDN01000014">
    <property type="protein sequence ID" value="RWA20199.1"/>
    <property type="molecule type" value="Genomic_DNA"/>
</dbReference>
<reference evidence="2 3" key="1">
    <citation type="submission" date="2013-06" db="EMBL/GenBank/DDBJ databases">
        <title>The draft sequence of the Mycobacterium elephantis genome.</title>
        <authorList>
            <person name="Pettersson F.B."/>
            <person name="Das S."/>
            <person name="Dasgupta S."/>
            <person name="Bhattacharya A."/>
            <person name="Kirsebom L.A."/>
        </authorList>
    </citation>
    <scope>NUCLEOTIDE SEQUENCE [LARGE SCALE GENOMIC DNA]</scope>
    <source>
        <strain evidence="2 3">DSM 44368</strain>
    </source>
</reference>
<dbReference type="InterPro" id="IPR044855">
    <property type="entry name" value="CoA-Trfase_III_dom3_sf"/>
</dbReference>
<proteinExistence type="predicted"/>
<dbReference type="InterPro" id="IPR050483">
    <property type="entry name" value="CoA-transferase_III_domain"/>
</dbReference>
<dbReference type="PANTHER" id="PTHR48207">
    <property type="entry name" value="SUCCINATE--HYDROXYMETHYLGLUTARATE COA-TRANSFERASE"/>
    <property type="match status" value="1"/>
</dbReference>
<dbReference type="InterPro" id="IPR003673">
    <property type="entry name" value="CoA-Trfase_fam_III"/>
</dbReference>